<proteinExistence type="predicted"/>
<name>A0ACC0GGJ8_9ERIC</name>
<dbReference type="Proteomes" id="UP001060215">
    <property type="component" value="Chromosome 8"/>
</dbReference>
<evidence type="ECO:0000313" key="2">
    <source>
        <dbReference type="Proteomes" id="UP001060215"/>
    </source>
</evidence>
<comment type="caution">
    <text evidence="1">The sequence shown here is derived from an EMBL/GenBank/DDBJ whole genome shotgun (WGS) entry which is preliminary data.</text>
</comment>
<keyword evidence="2" id="KW-1185">Reference proteome</keyword>
<protein>
    <submittedName>
        <fullName evidence="1">BTB/POZ domain-containing protein</fullName>
    </submittedName>
</protein>
<evidence type="ECO:0000313" key="1">
    <source>
        <dbReference type="EMBL" id="KAI8000286.1"/>
    </source>
</evidence>
<gene>
    <name evidence="1" type="ORF">LOK49_LG09G02405</name>
</gene>
<accession>A0ACC0GGJ8</accession>
<dbReference type="EMBL" id="CM045765">
    <property type="protein sequence ID" value="KAI8000286.1"/>
    <property type="molecule type" value="Genomic_DNA"/>
</dbReference>
<sequence length="540" mass="60257">MACMKLGSKTDAFQRKGQAWFCTTGLPSDIVVEVEEMSFHLHKFPLLSRSGVMERSIAESSEDSEEGCVIKLPDIPGGAKTFELVAKFCYGVKLELTASNVVFLRCAAEHLEMTEDYGEGNLISQTEIFLNQVVLRSWKDSLKALQTCDDILPHAEELHITKRCIESLASKASTDPNLFGWPVMEHGGPMQSPGGSVLWNGISTGARLKNSSSDWWYEDVSNLNCCRVSHFLSKKYLPGLNRRQGSGESSSRLAPGPPSEDDQKLLLEEIDRLLPMQKGLVSTKFLLVYFNSHDSSANPSFVSNLERRIGMQLDQATLEDLLMPNFSYSMETLYNVDCVQRILEHFLAVDQVTGGASPCSVDDGRLMGSPSLTPITMVAKLIDGYLAEVAPDVNLKLPKFHSLAAAVPDYARPLDDGLYRAIDIYLKSHPWLAESDREQLCRLIDCQKLSLEACTHAAQNERLPLRIIVQVLFFEQLQLRTSIAGCFLVSDNLDGSRQFWRLGWIYEGGWALAVRENQVLKVGMDSMRMRVSSLKKSVRT</sequence>
<reference evidence="1 2" key="1">
    <citation type="journal article" date="2022" name="Plant J.">
        <title>Chromosome-level genome of Camellia lanceoleosa provides a valuable resource for understanding genome evolution and self-incompatibility.</title>
        <authorList>
            <person name="Gong W."/>
            <person name="Xiao S."/>
            <person name="Wang L."/>
            <person name="Liao Z."/>
            <person name="Chang Y."/>
            <person name="Mo W."/>
            <person name="Hu G."/>
            <person name="Li W."/>
            <person name="Zhao G."/>
            <person name="Zhu H."/>
            <person name="Hu X."/>
            <person name="Ji K."/>
            <person name="Xiang X."/>
            <person name="Song Q."/>
            <person name="Yuan D."/>
            <person name="Jin S."/>
            <person name="Zhang L."/>
        </authorList>
    </citation>
    <scope>NUCLEOTIDE SEQUENCE [LARGE SCALE GENOMIC DNA]</scope>
    <source>
        <strain evidence="1">SQ_2022a</strain>
    </source>
</reference>
<organism evidence="1 2">
    <name type="scientific">Camellia lanceoleosa</name>
    <dbReference type="NCBI Taxonomy" id="1840588"/>
    <lineage>
        <taxon>Eukaryota</taxon>
        <taxon>Viridiplantae</taxon>
        <taxon>Streptophyta</taxon>
        <taxon>Embryophyta</taxon>
        <taxon>Tracheophyta</taxon>
        <taxon>Spermatophyta</taxon>
        <taxon>Magnoliopsida</taxon>
        <taxon>eudicotyledons</taxon>
        <taxon>Gunneridae</taxon>
        <taxon>Pentapetalae</taxon>
        <taxon>asterids</taxon>
        <taxon>Ericales</taxon>
        <taxon>Theaceae</taxon>
        <taxon>Camellia</taxon>
    </lineage>
</organism>